<keyword evidence="7" id="KW-1185">Reference proteome</keyword>
<feature type="domain" description="Secretion system C-terminal sorting" evidence="5">
    <location>
        <begin position="776"/>
        <end position="853"/>
    </location>
</feature>
<keyword evidence="2" id="KW-0677">Repeat</keyword>
<dbReference type="NCBIfam" id="TIGR04183">
    <property type="entry name" value="Por_Secre_tail"/>
    <property type="match status" value="1"/>
</dbReference>
<dbReference type="NCBIfam" id="NF038128">
    <property type="entry name" value="choice_anch_J"/>
    <property type="match status" value="1"/>
</dbReference>
<name>A0A6I6K1W5_9BACT</name>
<keyword evidence="3" id="KW-0325">Glycoprotein</keyword>
<feature type="chain" id="PRO_5026118695" evidence="4">
    <location>
        <begin position="22"/>
        <end position="856"/>
    </location>
</feature>
<gene>
    <name evidence="6" type="ORF">GM418_28450</name>
</gene>
<dbReference type="Pfam" id="PF16184">
    <property type="entry name" value="Cadherin_3"/>
    <property type="match status" value="1"/>
</dbReference>
<proteinExistence type="predicted"/>
<evidence type="ECO:0000256" key="1">
    <source>
        <dbReference type="ARBA" id="ARBA00022729"/>
    </source>
</evidence>
<evidence type="ECO:0000256" key="2">
    <source>
        <dbReference type="ARBA" id="ARBA00022737"/>
    </source>
</evidence>
<keyword evidence="1 4" id="KW-0732">Signal</keyword>
<dbReference type="PROSITE" id="PS51854">
    <property type="entry name" value="CSPG"/>
    <property type="match status" value="1"/>
</dbReference>
<dbReference type="InterPro" id="IPR026444">
    <property type="entry name" value="Secre_tail"/>
</dbReference>
<protein>
    <submittedName>
        <fullName evidence="6">T9SS type A sorting domain-containing protein</fullName>
    </submittedName>
</protein>
<dbReference type="PANTHER" id="PTHR45739:SF1">
    <property type="entry name" value="EXTRACELLULAR MATRIX ORGANIZING PROTEIN FRAS1"/>
    <property type="match status" value="1"/>
</dbReference>
<evidence type="ECO:0000313" key="6">
    <source>
        <dbReference type="EMBL" id="QGY47458.1"/>
    </source>
</evidence>
<evidence type="ECO:0000256" key="3">
    <source>
        <dbReference type="ARBA" id="ARBA00023180"/>
    </source>
</evidence>
<evidence type="ECO:0000313" key="7">
    <source>
        <dbReference type="Proteomes" id="UP000428260"/>
    </source>
</evidence>
<evidence type="ECO:0000259" key="5">
    <source>
        <dbReference type="Pfam" id="PF18962"/>
    </source>
</evidence>
<dbReference type="AlphaFoldDB" id="A0A6I6K1W5"/>
<accession>A0A6I6K1W5</accession>
<dbReference type="InterPro" id="IPR039005">
    <property type="entry name" value="CSPG_rpt"/>
</dbReference>
<dbReference type="InterPro" id="IPR051561">
    <property type="entry name" value="FRAS1_ECM"/>
</dbReference>
<dbReference type="KEGG" id="mcos:GM418_28450"/>
<dbReference type="RefSeq" id="WP_158871349.1">
    <property type="nucleotide sequence ID" value="NZ_CP046401.1"/>
</dbReference>
<dbReference type="Pfam" id="PF18962">
    <property type="entry name" value="Por_Secre_tail"/>
    <property type="match status" value="1"/>
</dbReference>
<dbReference type="EMBL" id="CP046401">
    <property type="protein sequence ID" value="QGY47458.1"/>
    <property type="molecule type" value="Genomic_DNA"/>
</dbReference>
<sequence length="856" mass="98794">MKTFLALLLSLMLMLRYSSSAQEINLPFFDDFSNDYENWTTHSLTGDDQWHLSGDDGIDGGKCARFYIMTNPPQENNDWLVSNVINTENVSNIAIQFKFLFHGEGIKPEFYYSTSFNGDVSATDWIELDNNFWKNEWSWNDARIEIESPGNSLIFAIRYQSTIENSNYILIDNFRIKAFEPVVVEKAGETNHFEFYSDTPENTDYWIAIKDELEEQYEKYASYWNIPGLNDFITQNTKSKIYLFSRENIKFINEDTPDWKMGFFDYKSESIYLDNSIMQTSSADNNQYYDGLKGLAIHTYAGYAIQLRLDRDGSGNSLPDYFAEGFGLYERGYRPNRDSVIAFKENHPDLLSSNELSAFKSITNTSEKDISVAYIEYQILLCGGYRNCNKWDYGPLPDTWKNFLIYFYTTGDDDVQIKKYDESENFDIYCSARDTMFIDSMKTWLERTRTFYIDSFQMDINVRFPLVIVYDEKTGMDLTGYGDFNGGSGGINISPHNFWGGFDDGYDWLLGHEFGHVFNDLMYCAMPMGFYHEGMANFSGYNVAGGEHFDDRWKIEYVFDYYQNNYNREPTLEEIITNPDVGKPGLEYGIDCYFFGFEFIRYLKREEGFPKIKEFFANGLDFTVFAKSYDDLEQGYIDYLKYLHSQRDYNEPLLTVNGGISIERGGSSVIHASNLDATDQEVSDDKLYFKITTKPTYGHLENIKNPGFSISKFTEKDIKNGVIKYINDSTYATSDYFIFTLTDETWFVDNKRFNITLSTPTAINEFQSDLQNTFSIYPNPVSREFVISFQTKTSGKVNLAIFDVQGKKIATLLNKKLNSGIHSVSVSNSLPAGSVYFCKLVTAEGVLTEKIIVNTK</sequence>
<dbReference type="GO" id="GO:0009653">
    <property type="term" value="P:anatomical structure morphogenesis"/>
    <property type="evidence" value="ECO:0007669"/>
    <property type="project" value="TreeGrafter"/>
</dbReference>
<dbReference type="PANTHER" id="PTHR45739">
    <property type="entry name" value="MATRIX PROTEIN, PUTATIVE-RELATED"/>
    <property type="match status" value="1"/>
</dbReference>
<dbReference type="Proteomes" id="UP000428260">
    <property type="component" value="Chromosome"/>
</dbReference>
<evidence type="ECO:0000256" key="4">
    <source>
        <dbReference type="SAM" id="SignalP"/>
    </source>
</evidence>
<organism evidence="6 7">
    <name type="scientific">Maribellus comscasis</name>
    <dbReference type="NCBI Taxonomy" id="2681766"/>
    <lineage>
        <taxon>Bacteria</taxon>
        <taxon>Pseudomonadati</taxon>
        <taxon>Bacteroidota</taxon>
        <taxon>Bacteroidia</taxon>
        <taxon>Marinilabiliales</taxon>
        <taxon>Prolixibacteraceae</taxon>
        <taxon>Maribellus</taxon>
    </lineage>
</organism>
<feature type="signal peptide" evidence="4">
    <location>
        <begin position="1"/>
        <end position="21"/>
    </location>
</feature>
<reference evidence="6 7" key="1">
    <citation type="submission" date="2019-11" db="EMBL/GenBank/DDBJ databases">
        <authorList>
            <person name="Zheng R.K."/>
            <person name="Sun C.M."/>
        </authorList>
    </citation>
    <scope>NUCLEOTIDE SEQUENCE [LARGE SCALE GENOMIC DNA]</scope>
    <source>
        <strain evidence="6 7">WC007</strain>
    </source>
</reference>